<evidence type="ECO:0000313" key="2">
    <source>
        <dbReference type="Proteomes" id="UP001597568"/>
    </source>
</evidence>
<accession>A0ABW5XX87</accession>
<dbReference type="Proteomes" id="UP001597568">
    <property type="component" value="Unassembled WGS sequence"/>
</dbReference>
<evidence type="ECO:0000313" key="1">
    <source>
        <dbReference type="EMBL" id="MFD2867584.1"/>
    </source>
</evidence>
<comment type="caution">
    <text evidence="1">The sequence shown here is derived from an EMBL/GenBank/DDBJ whole genome shotgun (WGS) entry which is preliminary data.</text>
</comment>
<dbReference type="EMBL" id="JBHUOR010000019">
    <property type="protein sequence ID" value="MFD2867584.1"/>
    <property type="molecule type" value="Genomic_DNA"/>
</dbReference>
<reference evidence="2" key="1">
    <citation type="journal article" date="2019" name="Int. J. Syst. Evol. Microbiol.">
        <title>The Global Catalogue of Microorganisms (GCM) 10K type strain sequencing project: providing services to taxonomists for standard genome sequencing and annotation.</title>
        <authorList>
            <consortium name="The Broad Institute Genomics Platform"/>
            <consortium name="The Broad Institute Genome Sequencing Center for Infectious Disease"/>
            <person name="Wu L."/>
            <person name="Ma J."/>
        </authorList>
    </citation>
    <scope>NUCLEOTIDE SEQUENCE [LARGE SCALE GENOMIC DNA]</scope>
    <source>
        <strain evidence="2">KCTC 33522</strain>
    </source>
</reference>
<evidence type="ECO:0008006" key="3">
    <source>
        <dbReference type="Google" id="ProtNLM"/>
    </source>
</evidence>
<protein>
    <recommendedName>
        <fullName evidence="3">XRE family transcriptional regulator</fullName>
    </recommendedName>
</protein>
<gene>
    <name evidence="1" type="ORF">ACFSY7_03570</name>
</gene>
<organism evidence="1 2">
    <name type="scientific">Kurthia populi</name>
    <dbReference type="NCBI Taxonomy" id="1562132"/>
    <lineage>
        <taxon>Bacteria</taxon>
        <taxon>Bacillati</taxon>
        <taxon>Bacillota</taxon>
        <taxon>Bacilli</taxon>
        <taxon>Bacillales</taxon>
        <taxon>Caryophanaceae</taxon>
        <taxon>Kurthia</taxon>
    </lineage>
</organism>
<name>A0ABW5XX87_9BACL</name>
<keyword evidence="2" id="KW-1185">Reference proteome</keyword>
<sequence length="174" mass="20155">MKKVINAHKPLTQLIEDEKIPNTQLAVELNYSNSAISRIKCGDRAMSQETAKESMLIHDNAKYIAGITHEFTDGFTPPVLDGIGFDMHRLVLLNQFKNQEKEVYALLQQVDFSKMPSEIDEKNLKDITDVMDGLLTLRFFLENSVIQLQQDYEISIKKRMRALMLHWKMKGWLK</sequence>
<dbReference type="RefSeq" id="WP_380146871.1">
    <property type="nucleotide sequence ID" value="NZ_JBHUOR010000019.1"/>
</dbReference>
<proteinExistence type="predicted"/>